<sequence>MRFRLLGDVDAHHGQARFRWALAPVDSEPVVIGFDVVTVNDDGLITTVLGFLDRAPGLNDEVEPARTYAVAHLHDVRMGDGIVGYLNGIDDTLRPFGGKFIIHGGRPTVLEGEWTGDLIVLEFPDRASAEGWYRSDAYQRILPLRTDNAAGTAFLIDGVDDAHAATDILR</sequence>
<evidence type="ECO:0000313" key="3">
    <source>
        <dbReference type="Proteomes" id="UP000469185"/>
    </source>
</evidence>
<evidence type="ECO:0000313" key="2">
    <source>
        <dbReference type="EMBL" id="NED94802.1"/>
    </source>
</evidence>
<reference evidence="2 3" key="1">
    <citation type="submission" date="2020-02" db="EMBL/GenBank/DDBJ databases">
        <authorList>
            <person name="Li X.-J."/>
            <person name="Feng X.-M."/>
        </authorList>
    </citation>
    <scope>NUCLEOTIDE SEQUENCE [LARGE SCALE GENOMIC DNA]</scope>
    <source>
        <strain evidence="2 3">CGMCC 4.7225</strain>
    </source>
</reference>
<name>A0A6N9YIL5_9ACTN</name>
<comment type="caution">
    <text evidence="2">The sequence shown here is derived from an EMBL/GenBank/DDBJ whole genome shotgun (WGS) entry which is preliminary data.</text>
</comment>
<proteinExistence type="predicted"/>
<dbReference type="SUPFAM" id="SSF54427">
    <property type="entry name" value="NTF2-like"/>
    <property type="match status" value="1"/>
</dbReference>
<dbReference type="PANTHER" id="PTHR41521">
    <property type="match status" value="1"/>
</dbReference>
<organism evidence="2 3">
    <name type="scientific">Phytoactinopolyspora alkaliphila</name>
    <dbReference type="NCBI Taxonomy" id="1783498"/>
    <lineage>
        <taxon>Bacteria</taxon>
        <taxon>Bacillati</taxon>
        <taxon>Actinomycetota</taxon>
        <taxon>Actinomycetes</taxon>
        <taxon>Jiangellales</taxon>
        <taxon>Jiangellaceae</taxon>
        <taxon>Phytoactinopolyspora</taxon>
    </lineage>
</organism>
<dbReference type="Proteomes" id="UP000469185">
    <property type="component" value="Unassembled WGS sequence"/>
</dbReference>
<dbReference type="InterPro" id="IPR010753">
    <property type="entry name" value="DUF1330"/>
</dbReference>
<dbReference type="AlphaFoldDB" id="A0A6N9YIL5"/>
<dbReference type="PANTHER" id="PTHR41521:SF4">
    <property type="entry name" value="BLR0684 PROTEIN"/>
    <property type="match status" value="1"/>
</dbReference>
<accession>A0A6N9YIL5</accession>
<dbReference type="EMBL" id="JAAGOB010000002">
    <property type="protein sequence ID" value="NED94802.1"/>
    <property type="molecule type" value="Genomic_DNA"/>
</dbReference>
<gene>
    <name evidence="2" type="ORF">G1H11_05705</name>
</gene>
<dbReference type="InterPro" id="IPR011008">
    <property type="entry name" value="Dimeric_a/b-barrel"/>
</dbReference>
<dbReference type="Pfam" id="PF07045">
    <property type="entry name" value="DUF1330"/>
    <property type="match status" value="1"/>
</dbReference>
<dbReference type="Gene3D" id="3.30.70.100">
    <property type="match status" value="1"/>
</dbReference>
<dbReference type="Gene3D" id="3.10.450.50">
    <property type="match status" value="1"/>
</dbReference>
<dbReference type="SUPFAM" id="SSF54909">
    <property type="entry name" value="Dimeric alpha+beta barrel"/>
    <property type="match status" value="1"/>
</dbReference>
<protein>
    <submittedName>
        <fullName evidence="2">DUF1330 domain-containing protein</fullName>
    </submittedName>
</protein>
<evidence type="ECO:0000259" key="1">
    <source>
        <dbReference type="Pfam" id="PF07045"/>
    </source>
</evidence>
<feature type="domain" description="DUF1330" evidence="1">
    <location>
        <begin position="67"/>
        <end position="159"/>
    </location>
</feature>
<dbReference type="InterPro" id="IPR032710">
    <property type="entry name" value="NTF2-like_dom_sf"/>
</dbReference>
<keyword evidence="3" id="KW-1185">Reference proteome</keyword>